<sequence length="164" mass="19064">MNLNEFSTLNFAEFPNNFNDKQISIILEAIEEITNKNIIQLNSAYLHFGESYILSKDNSCKREAARIVGNMASYYPNELDDAIQKLLINTRDESKVVRWSSAYALSRIILIKDFQTNNLLNQIKEISYNEDDNGVKNQYIKALKKISKQKNKTITCLYVFFYLL</sequence>
<protein>
    <recommendedName>
        <fullName evidence="3">HEAT repeat domain-containing protein</fullName>
    </recommendedName>
</protein>
<reference evidence="1" key="1">
    <citation type="journal article" date="2021" name="PeerJ">
        <title>Extensive microbial diversity within the chicken gut microbiome revealed by metagenomics and culture.</title>
        <authorList>
            <person name="Gilroy R."/>
            <person name="Ravi A."/>
            <person name="Getino M."/>
            <person name="Pursley I."/>
            <person name="Horton D.L."/>
            <person name="Alikhan N.F."/>
            <person name="Baker D."/>
            <person name="Gharbi K."/>
            <person name="Hall N."/>
            <person name="Watson M."/>
            <person name="Adriaenssens E.M."/>
            <person name="Foster-Nyarko E."/>
            <person name="Jarju S."/>
            <person name="Secka A."/>
            <person name="Antonio M."/>
            <person name="Oren A."/>
            <person name="Chaudhuri R.R."/>
            <person name="La Ragione R."/>
            <person name="Hildebrand F."/>
            <person name="Pallen M.J."/>
        </authorList>
    </citation>
    <scope>NUCLEOTIDE SEQUENCE</scope>
    <source>
        <strain evidence="1">ChiGjej1B1-14440</strain>
    </source>
</reference>
<dbReference type="InterPro" id="IPR016024">
    <property type="entry name" value="ARM-type_fold"/>
</dbReference>
<dbReference type="SUPFAM" id="SSF48371">
    <property type="entry name" value="ARM repeat"/>
    <property type="match status" value="1"/>
</dbReference>
<dbReference type="Proteomes" id="UP000886724">
    <property type="component" value="Unassembled WGS sequence"/>
</dbReference>
<evidence type="ECO:0008006" key="3">
    <source>
        <dbReference type="Google" id="ProtNLM"/>
    </source>
</evidence>
<comment type="caution">
    <text evidence="1">The sequence shown here is derived from an EMBL/GenBank/DDBJ whole genome shotgun (WGS) entry which is preliminary data.</text>
</comment>
<dbReference type="InterPro" id="IPR011989">
    <property type="entry name" value="ARM-like"/>
</dbReference>
<evidence type="ECO:0000313" key="2">
    <source>
        <dbReference type="Proteomes" id="UP000886724"/>
    </source>
</evidence>
<accession>A0A9D1XMA2</accession>
<reference evidence="1" key="2">
    <citation type="submission" date="2021-04" db="EMBL/GenBank/DDBJ databases">
        <authorList>
            <person name="Gilroy R."/>
        </authorList>
    </citation>
    <scope>NUCLEOTIDE SEQUENCE</scope>
    <source>
        <strain evidence="1">ChiGjej1B1-14440</strain>
    </source>
</reference>
<dbReference type="Gene3D" id="1.25.10.10">
    <property type="entry name" value="Leucine-rich Repeat Variant"/>
    <property type="match status" value="1"/>
</dbReference>
<proteinExistence type="predicted"/>
<dbReference type="AlphaFoldDB" id="A0A9D1XMA2"/>
<evidence type="ECO:0000313" key="1">
    <source>
        <dbReference type="EMBL" id="HIX82052.1"/>
    </source>
</evidence>
<dbReference type="EMBL" id="DXET01000194">
    <property type="protein sequence ID" value="HIX82052.1"/>
    <property type="molecule type" value="Genomic_DNA"/>
</dbReference>
<name>A0A9D1XMA2_9FIRM</name>
<organism evidence="1 2">
    <name type="scientific">Candidatus Erysipelatoclostridium merdavium</name>
    <dbReference type="NCBI Taxonomy" id="2838566"/>
    <lineage>
        <taxon>Bacteria</taxon>
        <taxon>Bacillati</taxon>
        <taxon>Bacillota</taxon>
        <taxon>Erysipelotrichia</taxon>
        <taxon>Erysipelotrichales</taxon>
        <taxon>Erysipelotrichales incertae sedis</taxon>
    </lineage>
</organism>
<gene>
    <name evidence="1" type="ORF">H9980_08810</name>
</gene>